<organism evidence="1 2">
    <name type="scientific">Dreissena polymorpha</name>
    <name type="common">Zebra mussel</name>
    <name type="synonym">Mytilus polymorpha</name>
    <dbReference type="NCBI Taxonomy" id="45954"/>
    <lineage>
        <taxon>Eukaryota</taxon>
        <taxon>Metazoa</taxon>
        <taxon>Spiralia</taxon>
        <taxon>Lophotrochozoa</taxon>
        <taxon>Mollusca</taxon>
        <taxon>Bivalvia</taxon>
        <taxon>Autobranchia</taxon>
        <taxon>Heteroconchia</taxon>
        <taxon>Euheterodonta</taxon>
        <taxon>Imparidentia</taxon>
        <taxon>Neoheterodontei</taxon>
        <taxon>Myida</taxon>
        <taxon>Dreissenoidea</taxon>
        <taxon>Dreissenidae</taxon>
        <taxon>Dreissena</taxon>
    </lineage>
</organism>
<keyword evidence="2" id="KW-1185">Reference proteome</keyword>
<reference evidence="1" key="2">
    <citation type="submission" date="2020-11" db="EMBL/GenBank/DDBJ databases">
        <authorList>
            <person name="McCartney M.A."/>
            <person name="Auch B."/>
            <person name="Kono T."/>
            <person name="Mallez S."/>
            <person name="Becker A."/>
            <person name="Gohl D.M."/>
            <person name="Silverstein K.A.T."/>
            <person name="Koren S."/>
            <person name="Bechman K.B."/>
            <person name="Herman A."/>
            <person name="Abrahante J.E."/>
            <person name="Garbe J."/>
        </authorList>
    </citation>
    <scope>NUCLEOTIDE SEQUENCE</scope>
    <source>
        <strain evidence="1">Duluth1</strain>
        <tissue evidence="1">Whole animal</tissue>
    </source>
</reference>
<comment type="caution">
    <text evidence="1">The sequence shown here is derived from an EMBL/GenBank/DDBJ whole genome shotgun (WGS) entry which is preliminary data.</text>
</comment>
<dbReference type="InterPro" id="IPR008922">
    <property type="entry name" value="Di-copper_centre_dom_sf"/>
</dbReference>
<sequence>MPYWDCTLDAALSVPRDTSLFSEDFMGNGDGYVVTGAFKGASDIYIYRYICTWDKLGLRDVIYGAVWF</sequence>
<gene>
    <name evidence="1" type="ORF">DPMN_169847</name>
</gene>
<proteinExistence type="predicted"/>
<dbReference type="Proteomes" id="UP000828390">
    <property type="component" value="Unassembled WGS sequence"/>
</dbReference>
<protein>
    <submittedName>
        <fullName evidence="1">Uncharacterized protein</fullName>
    </submittedName>
</protein>
<name>A0A9D4DV40_DREPO</name>
<evidence type="ECO:0000313" key="1">
    <source>
        <dbReference type="EMBL" id="KAH3768627.1"/>
    </source>
</evidence>
<evidence type="ECO:0000313" key="2">
    <source>
        <dbReference type="Proteomes" id="UP000828390"/>
    </source>
</evidence>
<dbReference type="EMBL" id="JAIWYP010000009">
    <property type="protein sequence ID" value="KAH3768627.1"/>
    <property type="molecule type" value="Genomic_DNA"/>
</dbReference>
<dbReference type="Gene3D" id="1.10.1280.10">
    <property type="entry name" value="Di-copper center containing domain from catechol oxidase"/>
    <property type="match status" value="1"/>
</dbReference>
<reference evidence="1" key="1">
    <citation type="journal article" date="2019" name="bioRxiv">
        <title>The Genome of the Zebra Mussel, Dreissena polymorpha: A Resource for Invasive Species Research.</title>
        <authorList>
            <person name="McCartney M.A."/>
            <person name="Auch B."/>
            <person name="Kono T."/>
            <person name="Mallez S."/>
            <person name="Zhang Y."/>
            <person name="Obille A."/>
            <person name="Becker A."/>
            <person name="Abrahante J.E."/>
            <person name="Garbe J."/>
            <person name="Badalamenti J.P."/>
            <person name="Herman A."/>
            <person name="Mangelson H."/>
            <person name="Liachko I."/>
            <person name="Sullivan S."/>
            <person name="Sone E.D."/>
            <person name="Koren S."/>
            <person name="Silverstein K.A.T."/>
            <person name="Beckman K.B."/>
            <person name="Gohl D.M."/>
        </authorList>
    </citation>
    <scope>NUCLEOTIDE SEQUENCE</scope>
    <source>
        <strain evidence="1">Duluth1</strain>
        <tissue evidence="1">Whole animal</tissue>
    </source>
</reference>
<dbReference type="AlphaFoldDB" id="A0A9D4DV40"/>
<accession>A0A9D4DV40</accession>